<dbReference type="GO" id="GO:0043565">
    <property type="term" value="F:sequence-specific DNA binding"/>
    <property type="evidence" value="ECO:0007669"/>
    <property type="project" value="InterPro"/>
</dbReference>
<dbReference type="SMART" id="SM00344">
    <property type="entry name" value="HTH_ASNC"/>
    <property type="match status" value="1"/>
</dbReference>
<reference evidence="6" key="1">
    <citation type="submission" date="2016-05" db="EMBL/GenBank/DDBJ databases">
        <title>Draft genome of Corynebacterium afermentans subsp. afermentans LCDC 88199T.</title>
        <authorList>
            <person name="Bernier A.-M."/>
            <person name="Bernard K."/>
        </authorList>
    </citation>
    <scope>NUCLEOTIDE SEQUENCE [LARGE SCALE GENOMIC DNA]</scope>
    <source>
        <strain evidence="6">NML120819</strain>
    </source>
</reference>
<dbReference type="AlphaFoldDB" id="A0A1A9RNT4"/>
<dbReference type="InterPro" id="IPR019887">
    <property type="entry name" value="Tscrpt_reg_AsnC/Lrp_C"/>
</dbReference>
<dbReference type="InterPro" id="IPR019888">
    <property type="entry name" value="Tscrpt_reg_AsnC-like"/>
</dbReference>
<dbReference type="Gene3D" id="1.10.10.10">
    <property type="entry name" value="Winged helix-like DNA-binding domain superfamily/Winged helix DNA-binding domain"/>
    <property type="match status" value="1"/>
</dbReference>
<proteinExistence type="predicted"/>
<feature type="domain" description="HTH asnC-type" evidence="4">
    <location>
        <begin position="6"/>
        <end position="55"/>
    </location>
</feature>
<dbReference type="Gene3D" id="3.30.70.920">
    <property type="match status" value="1"/>
</dbReference>
<accession>A0A1A9RNT4</accession>
<protein>
    <recommendedName>
        <fullName evidence="4">HTH asnC-type domain-containing protein</fullName>
    </recommendedName>
</protein>
<evidence type="ECO:0000256" key="2">
    <source>
        <dbReference type="ARBA" id="ARBA00023125"/>
    </source>
</evidence>
<dbReference type="RefSeq" id="WP_064106003.1">
    <property type="nucleotide sequence ID" value="NZ_LXSH01000020.1"/>
</dbReference>
<dbReference type="EMBL" id="LXSH01000020">
    <property type="protein sequence ID" value="OAM21668.1"/>
    <property type="molecule type" value="Genomic_DNA"/>
</dbReference>
<evidence type="ECO:0000256" key="1">
    <source>
        <dbReference type="ARBA" id="ARBA00023015"/>
    </source>
</evidence>
<keyword evidence="2" id="KW-0238">DNA-binding</keyword>
<dbReference type="PROSITE" id="PS50956">
    <property type="entry name" value="HTH_ASNC_2"/>
    <property type="match status" value="1"/>
</dbReference>
<dbReference type="SUPFAM" id="SSF54909">
    <property type="entry name" value="Dimeric alpha+beta barrel"/>
    <property type="match status" value="1"/>
</dbReference>
<evidence type="ECO:0000256" key="3">
    <source>
        <dbReference type="ARBA" id="ARBA00023163"/>
    </source>
</evidence>
<dbReference type="GO" id="GO:0043200">
    <property type="term" value="P:response to amino acid"/>
    <property type="evidence" value="ECO:0007669"/>
    <property type="project" value="TreeGrafter"/>
</dbReference>
<organism evidence="5 6">
    <name type="scientific">Eikenella corrodens</name>
    <dbReference type="NCBI Taxonomy" id="539"/>
    <lineage>
        <taxon>Bacteria</taxon>
        <taxon>Pseudomonadati</taxon>
        <taxon>Pseudomonadota</taxon>
        <taxon>Betaproteobacteria</taxon>
        <taxon>Neisseriales</taxon>
        <taxon>Neisseriaceae</taxon>
        <taxon>Eikenella</taxon>
    </lineage>
</organism>
<dbReference type="InterPro" id="IPR036388">
    <property type="entry name" value="WH-like_DNA-bd_sf"/>
</dbReference>
<dbReference type="SUPFAM" id="SSF46785">
    <property type="entry name" value="Winged helix' DNA-binding domain"/>
    <property type="match status" value="1"/>
</dbReference>
<dbReference type="PANTHER" id="PTHR30154:SF53">
    <property type="entry name" value="HTH-TYPE TRANSCRIPTIONAL REGULATOR LRPC"/>
    <property type="match status" value="1"/>
</dbReference>
<evidence type="ECO:0000259" key="4">
    <source>
        <dbReference type="PROSITE" id="PS50956"/>
    </source>
</evidence>
<keyword evidence="1" id="KW-0805">Transcription regulation</keyword>
<dbReference type="GO" id="GO:0005829">
    <property type="term" value="C:cytosol"/>
    <property type="evidence" value="ECO:0007669"/>
    <property type="project" value="TreeGrafter"/>
</dbReference>
<dbReference type="InterPro" id="IPR011008">
    <property type="entry name" value="Dimeric_a/b-barrel"/>
</dbReference>
<dbReference type="PRINTS" id="PR00033">
    <property type="entry name" value="HTHASNC"/>
</dbReference>
<dbReference type="Proteomes" id="UP000078103">
    <property type="component" value="Unassembled WGS sequence"/>
</dbReference>
<gene>
    <name evidence="5" type="ORF">A7P89_07555</name>
</gene>
<dbReference type="InterPro" id="IPR000485">
    <property type="entry name" value="AsnC-type_HTH_dom"/>
</dbReference>
<dbReference type="PANTHER" id="PTHR30154">
    <property type="entry name" value="LEUCINE-RESPONSIVE REGULATORY PROTEIN"/>
    <property type="match status" value="1"/>
</dbReference>
<evidence type="ECO:0000313" key="5">
    <source>
        <dbReference type="EMBL" id="OAM21668.1"/>
    </source>
</evidence>
<dbReference type="InterPro" id="IPR036390">
    <property type="entry name" value="WH_DNA-bd_sf"/>
</dbReference>
<evidence type="ECO:0000313" key="6">
    <source>
        <dbReference type="Proteomes" id="UP000078103"/>
    </source>
</evidence>
<dbReference type="Pfam" id="PF13404">
    <property type="entry name" value="HTH_AsnC-type"/>
    <property type="match status" value="1"/>
</dbReference>
<sequence length="134" mass="15649">MKKFDDKTSQAVLRELRRNARISWQDLGRAVHLSGQAVAERVRQMQDAGVIDGFTLKETRTRHFIGVKMQHARFDEFENWLRGWKNVESADKTSGDTCYQIVYATDNSAELEHFLNQLLQHGTYRLHSSIRRVK</sequence>
<dbReference type="Pfam" id="PF01037">
    <property type="entry name" value="AsnC_trans_reg"/>
    <property type="match status" value="1"/>
</dbReference>
<keyword evidence="3" id="KW-0804">Transcription</keyword>
<name>A0A1A9RNT4_EIKCO</name>
<comment type="caution">
    <text evidence="5">The sequence shown here is derived from an EMBL/GenBank/DDBJ whole genome shotgun (WGS) entry which is preliminary data.</text>
</comment>